<gene>
    <name evidence="10" type="ORF">Q9R08_15000</name>
</gene>
<dbReference type="InterPro" id="IPR039421">
    <property type="entry name" value="Type_1_exporter"/>
</dbReference>
<dbReference type="PROSITE" id="PS50893">
    <property type="entry name" value="ABC_TRANSPORTER_2"/>
    <property type="match status" value="1"/>
</dbReference>
<keyword evidence="3" id="KW-0547">Nucleotide-binding</keyword>
<reference evidence="10 11" key="1">
    <citation type="submission" date="2023-08" db="EMBL/GenBank/DDBJ databases">
        <title>Microbacterium psychrotolerans sp. nov., a psychrotolerant bacterium isolated from soil in Heilongjiang Province, China.</title>
        <authorList>
            <person name="An P."/>
            <person name="Zhao D."/>
            <person name="Xiang H."/>
        </authorList>
    </citation>
    <scope>NUCLEOTIDE SEQUENCE [LARGE SCALE GENOMIC DNA]</scope>
    <source>
        <strain evidence="10 11">QXD-8</strain>
    </source>
</reference>
<evidence type="ECO:0000313" key="11">
    <source>
        <dbReference type="Proteomes" id="UP001235133"/>
    </source>
</evidence>
<dbReference type="InterPro" id="IPR017871">
    <property type="entry name" value="ABC_transporter-like_CS"/>
</dbReference>
<dbReference type="InterPro" id="IPR036640">
    <property type="entry name" value="ABC1_TM_sf"/>
</dbReference>
<feature type="domain" description="ABC transmembrane type-1" evidence="9">
    <location>
        <begin position="18"/>
        <end position="300"/>
    </location>
</feature>
<evidence type="ECO:0000256" key="7">
    <source>
        <dbReference type="SAM" id="Phobius"/>
    </source>
</evidence>
<evidence type="ECO:0000256" key="5">
    <source>
        <dbReference type="ARBA" id="ARBA00022989"/>
    </source>
</evidence>
<dbReference type="SMART" id="SM00382">
    <property type="entry name" value="AAA"/>
    <property type="match status" value="1"/>
</dbReference>
<comment type="subcellular location">
    <subcellularLocation>
        <location evidence="1">Cell membrane</location>
        <topology evidence="1">Multi-pass membrane protein</topology>
    </subcellularLocation>
</comment>
<evidence type="ECO:0000256" key="4">
    <source>
        <dbReference type="ARBA" id="ARBA00022840"/>
    </source>
</evidence>
<feature type="transmembrane region" description="Helical" evidence="7">
    <location>
        <begin position="237"/>
        <end position="259"/>
    </location>
</feature>
<organism evidence="10 11">
    <name type="scientific">Microbacterium psychrotolerans</name>
    <dbReference type="NCBI Taxonomy" id="3068321"/>
    <lineage>
        <taxon>Bacteria</taxon>
        <taxon>Bacillati</taxon>
        <taxon>Actinomycetota</taxon>
        <taxon>Actinomycetes</taxon>
        <taxon>Micrococcales</taxon>
        <taxon>Microbacteriaceae</taxon>
        <taxon>Microbacterium</taxon>
    </lineage>
</organism>
<dbReference type="PANTHER" id="PTHR43394">
    <property type="entry name" value="ATP-DEPENDENT PERMEASE MDL1, MITOCHONDRIAL"/>
    <property type="match status" value="1"/>
</dbReference>
<dbReference type="PANTHER" id="PTHR43394:SF1">
    <property type="entry name" value="ATP-BINDING CASSETTE SUB-FAMILY B MEMBER 10, MITOCHONDRIAL"/>
    <property type="match status" value="1"/>
</dbReference>
<evidence type="ECO:0000256" key="2">
    <source>
        <dbReference type="ARBA" id="ARBA00022692"/>
    </source>
</evidence>
<dbReference type="PROSITE" id="PS50929">
    <property type="entry name" value="ABC_TM1F"/>
    <property type="match status" value="1"/>
</dbReference>
<keyword evidence="5 7" id="KW-1133">Transmembrane helix</keyword>
<evidence type="ECO:0000259" key="9">
    <source>
        <dbReference type="PROSITE" id="PS50929"/>
    </source>
</evidence>
<dbReference type="SUPFAM" id="SSF52540">
    <property type="entry name" value="P-loop containing nucleoside triphosphate hydrolases"/>
    <property type="match status" value="1"/>
</dbReference>
<dbReference type="EMBL" id="JAVFWO010000004">
    <property type="protein sequence ID" value="MDQ7879296.1"/>
    <property type="molecule type" value="Genomic_DNA"/>
</dbReference>
<dbReference type="InterPro" id="IPR003439">
    <property type="entry name" value="ABC_transporter-like_ATP-bd"/>
</dbReference>
<dbReference type="Gene3D" id="1.20.1560.10">
    <property type="entry name" value="ABC transporter type 1, transmembrane domain"/>
    <property type="match status" value="1"/>
</dbReference>
<evidence type="ECO:0000256" key="6">
    <source>
        <dbReference type="ARBA" id="ARBA00023136"/>
    </source>
</evidence>
<feature type="transmembrane region" description="Helical" evidence="7">
    <location>
        <begin position="157"/>
        <end position="180"/>
    </location>
</feature>
<name>A0ABU0Z627_9MICO</name>
<dbReference type="SUPFAM" id="SSF90123">
    <property type="entry name" value="ABC transporter transmembrane region"/>
    <property type="match status" value="1"/>
</dbReference>
<dbReference type="CDD" id="cd18548">
    <property type="entry name" value="ABC_6TM_Tm287_like"/>
    <property type="match status" value="1"/>
</dbReference>
<dbReference type="InterPro" id="IPR027417">
    <property type="entry name" value="P-loop_NTPase"/>
</dbReference>
<feature type="transmembrane region" description="Helical" evidence="7">
    <location>
        <begin position="127"/>
        <end position="151"/>
    </location>
</feature>
<dbReference type="PROSITE" id="PS00211">
    <property type="entry name" value="ABC_TRANSPORTER_1"/>
    <property type="match status" value="1"/>
</dbReference>
<feature type="domain" description="ABC transporter" evidence="8">
    <location>
        <begin position="334"/>
        <end position="569"/>
    </location>
</feature>
<dbReference type="RefSeq" id="WP_308869107.1">
    <property type="nucleotide sequence ID" value="NZ_JAVFWO010000004.1"/>
</dbReference>
<keyword evidence="4 10" id="KW-0067">ATP-binding</keyword>
<accession>A0ABU0Z627</accession>
<dbReference type="InterPro" id="IPR011527">
    <property type="entry name" value="ABC1_TM_dom"/>
</dbReference>
<dbReference type="Gene3D" id="3.40.50.300">
    <property type="entry name" value="P-loop containing nucleotide triphosphate hydrolases"/>
    <property type="match status" value="1"/>
</dbReference>
<keyword evidence="6 7" id="KW-0472">Membrane</keyword>
<dbReference type="InterPro" id="IPR003593">
    <property type="entry name" value="AAA+_ATPase"/>
</dbReference>
<dbReference type="GO" id="GO:0005524">
    <property type="term" value="F:ATP binding"/>
    <property type="evidence" value="ECO:0007669"/>
    <property type="project" value="UniProtKB-KW"/>
</dbReference>
<evidence type="ECO:0000313" key="10">
    <source>
        <dbReference type="EMBL" id="MDQ7879296.1"/>
    </source>
</evidence>
<dbReference type="Proteomes" id="UP001235133">
    <property type="component" value="Unassembled WGS sequence"/>
</dbReference>
<feature type="transmembrane region" description="Helical" evidence="7">
    <location>
        <begin position="271"/>
        <end position="298"/>
    </location>
</feature>
<keyword evidence="2 7" id="KW-0812">Transmembrane</keyword>
<sequence>MLAKLLVRYLKPSGWLLLGVLLFQSASALASLYLPSLNADIIDNGVAKGDTEYIWRTGAVMLTVSLAQIVASIIATYFAARAAMKLGRDVRDDIFERVSGFSEREVTGFGAGSLITRNTNDVQQVQMLAMMAATFLVTAPLLAIGGIILAVEQAASLAWIIAVAVPVLLVVAGIVIARMVPLFRSYQGKLDGVNRVMREQLTGIRVIRAFVREPIEEERFRAANTEIMVVGRKVGSLFVVLFPAVMLILNVTVIGVIWFGGMQVDSGEIQIGTLFAFMQYAMIILSGVMMASFMTLMIPRAAVSAERIGEVLDTASSLERPADAPAEFPAPGTVEFKDVTFTYPGAEHPILSGISFRAEPGETVAVVGSTGAGKTTLISMIPRLFDVTDGVVEVGGLDVRRADLDALWATIGLVPQRPFLFSGTIASNLRFGREEATDAELWRALEIAQASDFVSQMDGGLDAPISQGGTNVSGGQRQRLAIARAIVHQPRVLVFDDSFSALDLTTDARLRQALWRELPDVTKIVVAQRVSTITDADRIIVLDDGGIVGLGTHEQLLETSQTYREIVESQLGAEVAR</sequence>
<feature type="transmembrane region" description="Helical" evidence="7">
    <location>
        <begin position="54"/>
        <end position="80"/>
    </location>
</feature>
<evidence type="ECO:0000259" key="8">
    <source>
        <dbReference type="PROSITE" id="PS50893"/>
    </source>
</evidence>
<dbReference type="Pfam" id="PF00005">
    <property type="entry name" value="ABC_tran"/>
    <property type="match status" value="1"/>
</dbReference>
<evidence type="ECO:0000256" key="3">
    <source>
        <dbReference type="ARBA" id="ARBA00022741"/>
    </source>
</evidence>
<proteinExistence type="predicted"/>
<dbReference type="Pfam" id="PF00664">
    <property type="entry name" value="ABC_membrane"/>
    <property type="match status" value="1"/>
</dbReference>
<evidence type="ECO:0000256" key="1">
    <source>
        <dbReference type="ARBA" id="ARBA00004651"/>
    </source>
</evidence>
<comment type="caution">
    <text evidence="10">The sequence shown here is derived from an EMBL/GenBank/DDBJ whole genome shotgun (WGS) entry which is preliminary data.</text>
</comment>
<keyword evidence="11" id="KW-1185">Reference proteome</keyword>
<protein>
    <submittedName>
        <fullName evidence="10">ABC transporter ATP-binding protein</fullName>
    </submittedName>
</protein>